<gene>
    <name evidence="1" type="ORF">S12H4_15018</name>
</gene>
<comment type="caution">
    <text evidence="1">The sequence shown here is derived from an EMBL/GenBank/DDBJ whole genome shotgun (WGS) entry which is preliminary data.</text>
</comment>
<dbReference type="AlphaFoldDB" id="X1T2A7"/>
<sequence length="94" mass="11001">MTDEITREYHIALPQGPFTFGYAVDASWWPPDNTPVTTPATDFPPEANAEDPWLIEWEQLLPLCEENIDKNIFKLTIHHRGFNQNWGAKMWSWD</sequence>
<proteinExistence type="predicted"/>
<feature type="non-terminal residue" evidence="1">
    <location>
        <position position="94"/>
    </location>
</feature>
<protein>
    <submittedName>
        <fullName evidence="1">Uncharacterized protein</fullName>
    </submittedName>
</protein>
<evidence type="ECO:0000313" key="1">
    <source>
        <dbReference type="EMBL" id="GAI85496.1"/>
    </source>
</evidence>
<accession>X1T2A7</accession>
<name>X1T2A7_9ZZZZ</name>
<reference evidence="1" key="1">
    <citation type="journal article" date="2014" name="Front. Microbiol.">
        <title>High frequency of phylogenetically diverse reductive dehalogenase-homologous genes in deep subseafloor sedimentary metagenomes.</title>
        <authorList>
            <person name="Kawai M."/>
            <person name="Futagami T."/>
            <person name="Toyoda A."/>
            <person name="Takaki Y."/>
            <person name="Nishi S."/>
            <person name="Hori S."/>
            <person name="Arai W."/>
            <person name="Tsubouchi T."/>
            <person name="Morono Y."/>
            <person name="Uchiyama I."/>
            <person name="Ito T."/>
            <person name="Fujiyama A."/>
            <person name="Inagaki F."/>
            <person name="Takami H."/>
        </authorList>
    </citation>
    <scope>NUCLEOTIDE SEQUENCE</scope>
    <source>
        <strain evidence="1">Expedition CK06-06</strain>
    </source>
</reference>
<organism evidence="1">
    <name type="scientific">marine sediment metagenome</name>
    <dbReference type="NCBI Taxonomy" id="412755"/>
    <lineage>
        <taxon>unclassified sequences</taxon>
        <taxon>metagenomes</taxon>
        <taxon>ecological metagenomes</taxon>
    </lineage>
</organism>
<dbReference type="EMBL" id="BARW01007186">
    <property type="protein sequence ID" value="GAI85496.1"/>
    <property type="molecule type" value="Genomic_DNA"/>
</dbReference>